<reference evidence="1" key="2">
    <citation type="journal article" date="2016" name="Mol. Ecol.">
        <title>Population genomics of the filarial nematode parasite Wuchereria bancrofti from mosquitoes.</title>
        <authorList>
            <person name="Small S.T."/>
            <person name="Reimer L.J."/>
            <person name="Tisch D.J."/>
            <person name="King C.L."/>
            <person name="Christensen B.M."/>
            <person name="Siba P.M."/>
            <person name="Kazura J.W."/>
            <person name="Serre D."/>
            <person name="Zimmerman P.A."/>
        </authorList>
    </citation>
    <scope>NUCLEOTIDE SEQUENCE</scope>
    <source>
        <strain evidence="1">pt0022</strain>
    </source>
</reference>
<protein>
    <submittedName>
        <fullName evidence="2 3">Uncharacterized protein</fullName>
    </submittedName>
</protein>
<dbReference type="Proteomes" id="UP000093561">
    <property type="component" value="Unassembled WGS sequence"/>
</dbReference>
<name>A0A1I8EZ97_WUCBA</name>
<reference evidence="2" key="3">
    <citation type="submission" date="2016-11" db="UniProtKB">
        <authorList>
            <consortium name="WormBaseParasite"/>
        </authorList>
    </citation>
    <scope>IDENTIFICATION</scope>
    <source>
        <strain evidence="2 3">pt0022</strain>
    </source>
</reference>
<reference evidence="1" key="1">
    <citation type="submission" date="2015-03" db="EMBL/GenBank/DDBJ databases">
        <title>Wuchereria bancrofti Genome Sequencing Papua New Guinea Strain.</title>
        <authorList>
            <person name="Small S.T."/>
            <person name="Serre D."/>
            <person name="Zimmerman P.A."/>
        </authorList>
    </citation>
    <scope>NUCLEOTIDE SEQUENCE [LARGE SCALE GENOMIC DNA]</scope>
    <source>
        <strain evidence="1">pt0022</strain>
    </source>
</reference>
<evidence type="ECO:0000313" key="3">
    <source>
        <dbReference type="WBParaSite" id="mrna-Wban_04323"/>
    </source>
</evidence>
<accession>A0A1I8EZ97</accession>
<evidence type="ECO:0000313" key="1">
    <source>
        <dbReference type="Proteomes" id="UP000093561"/>
    </source>
</evidence>
<proteinExistence type="predicted"/>
<organism evidence="2">
    <name type="scientific">Wuchereria bancrofti</name>
    <dbReference type="NCBI Taxonomy" id="6293"/>
    <lineage>
        <taxon>Eukaryota</taxon>
        <taxon>Metazoa</taxon>
        <taxon>Ecdysozoa</taxon>
        <taxon>Nematoda</taxon>
        <taxon>Chromadorea</taxon>
        <taxon>Rhabditida</taxon>
        <taxon>Spirurina</taxon>
        <taxon>Spiruromorpha</taxon>
        <taxon>Filarioidea</taxon>
        <taxon>Onchocercidae</taxon>
        <taxon>Wuchereria</taxon>
    </lineage>
</organism>
<dbReference type="AlphaFoldDB" id="A0A1I8EZ97"/>
<dbReference type="WBParaSite" id="maker-PairedContig_780-snap-gene-0.19-mRNA-1">
    <property type="protein sequence ID" value="maker-PairedContig_780-snap-gene-0.19-mRNA-1"/>
    <property type="gene ID" value="maker-PairedContig_780-snap-gene-0.19"/>
</dbReference>
<sequence length="136" mass="16291">MIPQKISFIRYPDLLQCAKTNSFNHLLRFVHAKQQPIQFEIENQNEQQFIKGRIDKVIQTSTPWYERRNVRLFGRESASRTGELFYRTRPTMEHDPSLQSGIFYQMSRDYCTPSLWYHKFATALNLNFVIDVKIRN</sequence>
<evidence type="ECO:0000313" key="2">
    <source>
        <dbReference type="WBParaSite" id="maker-PairedContig_780-snap-gene-0.19-mRNA-1"/>
    </source>
</evidence>
<dbReference type="WBParaSite" id="mrna-Wban_04323">
    <property type="protein sequence ID" value="mrna-Wban_04323"/>
    <property type="gene ID" value="Wban_04323"/>
</dbReference>